<keyword evidence="6" id="KW-0460">Magnesium</keyword>
<dbReference type="InterPro" id="IPR036688">
    <property type="entry name" value="MoeA_C_domain_IV_sf"/>
</dbReference>
<comment type="catalytic activity">
    <reaction evidence="5">
        <text>adenylyl-molybdopterin + molybdate = Mo-molybdopterin + AMP + H(+)</text>
        <dbReference type="Rhea" id="RHEA:35047"/>
        <dbReference type="ChEBI" id="CHEBI:15378"/>
        <dbReference type="ChEBI" id="CHEBI:36264"/>
        <dbReference type="ChEBI" id="CHEBI:62727"/>
        <dbReference type="ChEBI" id="CHEBI:71302"/>
        <dbReference type="ChEBI" id="CHEBI:456215"/>
        <dbReference type="EC" id="2.10.1.1"/>
    </reaction>
</comment>
<dbReference type="InterPro" id="IPR036425">
    <property type="entry name" value="MoaB/Mog-like_dom_sf"/>
</dbReference>
<dbReference type="EMBL" id="JBHLVX010000017">
    <property type="protein sequence ID" value="MFC0267357.1"/>
    <property type="molecule type" value="Genomic_DNA"/>
</dbReference>
<dbReference type="Proteomes" id="UP001589814">
    <property type="component" value="Unassembled WGS sequence"/>
</dbReference>
<keyword evidence="6" id="KW-0479">Metal-binding</keyword>
<keyword evidence="6" id="KW-0500">Molybdenum</keyword>
<gene>
    <name evidence="8" type="primary">glp</name>
    <name evidence="8" type="ORF">ACFFHW_04990</name>
</gene>
<evidence type="ECO:0000256" key="5">
    <source>
        <dbReference type="ARBA" id="ARBA00047317"/>
    </source>
</evidence>
<dbReference type="RefSeq" id="WP_169433485.1">
    <property type="nucleotide sequence ID" value="NZ_JBHLVX010000017.1"/>
</dbReference>
<dbReference type="EC" id="2.10.1.1" evidence="6"/>
<dbReference type="Gene3D" id="3.90.105.10">
    <property type="entry name" value="Molybdopterin biosynthesis moea protein, domain 2"/>
    <property type="match status" value="1"/>
</dbReference>
<dbReference type="SUPFAM" id="SSF53218">
    <property type="entry name" value="Molybdenum cofactor biosynthesis proteins"/>
    <property type="match status" value="1"/>
</dbReference>
<organism evidence="8 9">
    <name type="scientific">Kushneria aurantia</name>
    <dbReference type="NCBI Taxonomy" id="504092"/>
    <lineage>
        <taxon>Bacteria</taxon>
        <taxon>Pseudomonadati</taxon>
        <taxon>Pseudomonadota</taxon>
        <taxon>Gammaproteobacteria</taxon>
        <taxon>Oceanospirillales</taxon>
        <taxon>Halomonadaceae</taxon>
        <taxon>Kushneria</taxon>
    </lineage>
</organism>
<dbReference type="InterPro" id="IPR036135">
    <property type="entry name" value="MoeA_linker/N_sf"/>
</dbReference>
<comment type="cofactor">
    <cofactor evidence="6">
        <name>Mg(2+)</name>
        <dbReference type="ChEBI" id="CHEBI:18420"/>
    </cofactor>
</comment>
<dbReference type="PANTHER" id="PTHR10192:SF31">
    <property type="entry name" value="MOLYBDOPTERIN MOLYBDENUMTRANSFERASE"/>
    <property type="match status" value="1"/>
</dbReference>
<dbReference type="InterPro" id="IPR005110">
    <property type="entry name" value="MoeA_linker/N"/>
</dbReference>
<dbReference type="Pfam" id="PF00994">
    <property type="entry name" value="MoCF_biosynth"/>
    <property type="match status" value="1"/>
</dbReference>
<proteinExistence type="inferred from homology"/>
<dbReference type="SUPFAM" id="SSF63867">
    <property type="entry name" value="MoeA C-terminal domain-like"/>
    <property type="match status" value="1"/>
</dbReference>
<dbReference type="NCBIfam" id="TIGR00177">
    <property type="entry name" value="molyb_syn"/>
    <property type="match status" value="1"/>
</dbReference>
<comment type="pathway">
    <text evidence="2 6">Cofactor biosynthesis; molybdopterin biosynthesis.</text>
</comment>
<accession>A0ABV6G2W8</accession>
<dbReference type="PANTHER" id="PTHR10192">
    <property type="entry name" value="MOLYBDOPTERIN BIOSYNTHESIS PROTEIN"/>
    <property type="match status" value="1"/>
</dbReference>
<sequence length="408" mass="43507">MSDCFESDTLISVAAMQARVAALTPAPVGSETLGLRLARDRILAREVLAAFALPRYTAAAMDGIAFAAASPRRLRIVGEALAGHPWCGRVLRGEAVRITTGAPLPEGCDSVEMVERLSFDGDDVEMVESPSVGQHVRYAGEEIAVGERVFEAGTPLGPARLGMLASLGLAEVVVHRRPRVALFSTGDELRRPNAEESDDGTLFDANGFSLTACLERWGADVVHGGTLADSVEQCVAAFSRAVVDADLVITSGGISKGESDLVRRAVGRLGEVSAWRVAVRPGKPMALGSLMGRPFFGLPGNPVAALVTLERFVQPLVRCLAGRTDWHPQRWWAVTEAPLHGRKGRLDLLRGRYHIDDSGNVRVGVLAEQGSHRLSSLYLANCLIELPEDVESADAGTLVALLPLDALL</sequence>
<dbReference type="SMART" id="SM00852">
    <property type="entry name" value="MoCF_biosynth"/>
    <property type="match status" value="1"/>
</dbReference>
<feature type="domain" description="MoaB/Mog" evidence="7">
    <location>
        <begin position="181"/>
        <end position="319"/>
    </location>
</feature>
<dbReference type="InterPro" id="IPR038987">
    <property type="entry name" value="MoeA-like"/>
</dbReference>
<keyword evidence="6" id="KW-0808">Transferase</keyword>
<dbReference type="Gene3D" id="2.40.340.10">
    <property type="entry name" value="MoeA, C-terminal, domain IV"/>
    <property type="match status" value="1"/>
</dbReference>
<dbReference type="CDD" id="cd00887">
    <property type="entry name" value="MoeA"/>
    <property type="match status" value="1"/>
</dbReference>
<evidence type="ECO:0000313" key="9">
    <source>
        <dbReference type="Proteomes" id="UP001589814"/>
    </source>
</evidence>
<evidence type="ECO:0000256" key="4">
    <source>
        <dbReference type="ARBA" id="ARBA00023150"/>
    </source>
</evidence>
<dbReference type="Pfam" id="PF03453">
    <property type="entry name" value="MoeA_N"/>
    <property type="match status" value="1"/>
</dbReference>
<evidence type="ECO:0000313" key="8">
    <source>
        <dbReference type="EMBL" id="MFC0267357.1"/>
    </source>
</evidence>
<dbReference type="InterPro" id="IPR008284">
    <property type="entry name" value="MoCF_biosynth_CS"/>
</dbReference>
<evidence type="ECO:0000256" key="3">
    <source>
        <dbReference type="ARBA" id="ARBA00010763"/>
    </source>
</evidence>
<dbReference type="Gene3D" id="3.40.980.10">
    <property type="entry name" value="MoaB/Mog-like domain"/>
    <property type="match status" value="1"/>
</dbReference>
<evidence type="ECO:0000256" key="6">
    <source>
        <dbReference type="RuleBase" id="RU365090"/>
    </source>
</evidence>
<dbReference type="NCBIfam" id="NF045515">
    <property type="entry name" value="Glp_gephyrin"/>
    <property type="match status" value="1"/>
</dbReference>
<protein>
    <recommendedName>
        <fullName evidence="6">Molybdopterin molybdenumtransferase</fullName>
        <ecNumber evidence="6">2.10.1.1</ecNumber>
    </recommendedName>
</protein>
<reference evidence="8 9" key="1">
    <citation type="submission" date="2024-09" db="EMBL/GenBank/DDBJ databases">
        <authorList>
            <person name="Sun Q."/>
            <person name="Mori K."/>
        </authorList>
    </citation>
    <scope>NUCLEOTIDE SEQUENCE [LARGE SCALE GENOMIC DNA]</scope>
    <source>
        <strain evidence="8 9">CCM 7415</strain>
    </source>
</reference>
<evidence type="ECO:0000256" key="1">
    <source>
        <dbReference type="ARBA" id="ARBA00002901"/>
    </source>
</evidence>
<dbReference type="InterPro" id="IPR005111">
    <property type="entry name" value="MoeA_C_domain_IV"/>
</dbReference>
<evidence type="ECO:0000259" key="7">
    <source>
        <dbReference type="SMART" id="SM00852"/>
    </source>
</evidence>
<comment type="similarity">
    <text evidence="3 6">Belongs to the MoeA family.</text>
</comment>
<name>A0ABV6G2W8_9GAMM</name>
<comment type="caution">
    <text evidence="8">The sequence shown here is derived from an EMBL/GenBank/DDBJ whole genome shotgun (WGS) entry which is preliminary data.</text>
</comment>
<comment type="function">
    <text evidence="1 6">Catalyzes the insertion of molybdate into adenylated molybdopterin with the concomitant release of AMP.</text>
</comment>
<dbReference type="SUPFAM" id="SSF63882">
    <property type="entry name" value="MoeA N-terminal region -like"/>
    <property type="match status" value="1"/>
</dbReference>
<keyword evidence="9" id="KW-1185">Reference proteome</keyword>
<keyword evidence="4 6" id="KW-0501">Molybdenum cofactor biosynthesis</keyword>
<dbReference type="Gene3D" id="2.170.190.11">
    <property type="entry name" value="Molybdopterin biosynthesis moea protein, domain 3"/>
    <property type="match status" value="1"/>
</dbReference>
<dbReference type="Pfam" id="PF03454">
    <property type="entry name" value="MoeA_C"/>
    <property type="match status" value="1"/>
</dbReference>
<dbReference type="PROSITE" id="PS01079">
    <property type="entry name" value="MOCF_BIOSYNTHESIS_2"/>
    <property type="match status" value="1"/>
</dbReference>
<evidence type="ECO:0000256" key="2">
    <source>
        <dbReference type="ARBA" id="ARBA00005046"/>
    </source>
</evidence>
<dbReference type="InterPro" id="IPR001453">
    <property type="entry name" value="MoaB/Mog_dom"/>
</dbReference>